<gene>
    <name evidence="3" type="ORF">TorRG33x02_130570</name>
</gene>
<evidence type="ECO:0000313" key="3">
    <source>
        <dbReference type="EMBL" id="PON91241.1"/>
    </source>
</evidence>
<reference evidence="4" key="1">
    <citation type="submission" date="2016-06" db="EMBL/GenBank/DDBJ databases">
        <title>Parallel loss of symbiosis genes in relatives of nitrogen-fixing non-legume Parasponia.</title>
        <authorList>
            <person name="Van Velzen R."/>
            <person name="Holmer R."/>
            <person name="Bu F."/>
            <person name="Rutten L."/>
            <person name="Van Zeijl A."/>
            <person name="Liu W."/>
            <person name="Santuari L."/>
            <person name="Cao Q."/>
            <person name="Sharma T."/>
            <person name="Shen D."/>
            <person name="Roswanjaya Y."/>
            <person name="Wardhani T."/>
            <person name="Kalhor M.S."/>
            <person name="Jansen J."/>
            <person name="Van den Hoogen J."/>
            <person name="Gungor B."/>
            <person name="Hartog M."/>
            <person name="Hontelez J."/>
            <person name="Verver J."/>
            <person name="Yang W.-C."/>
            <person name="Schijlen E."/>
            <person name="Repin R."/>
            <person name="Schilthuizen M."/>
            <person name="Schranz E."/>
            <person name="Heidstra R."/>
            <person name="Miyata K."/>
            <person name="Fedorova E."/>
            <person name="Kohlen W."/>
            <person name="Bisseling T."/>
            <person name="Smit S."/>
            <person name="Geurts R."/>
        </authorList>
    </citation>
    <scope>NUCLEOTIDE SEQUENCE [LARGE SCALE GENOMIC DNA]</scope>
    <source>
        <strain evidence="4">cv. RG33-2</strain>
    </source>
</reference>
<protein>
    <recommendedName>
        <fullName evidence="2">DUF1985 domain-containing protein</fullName>
    </recommendedName>
</protein>
<feature type="compositionally biased region" description="Basic and acidic residues" evidence="1">
    <location>
        <begin position="435"/>
        <end position="447"/>
    </location>
</feature>
<sequence>MAYLVPETEWSGQKHVQVLSKISVLEDIRQKLSNAQKEEFQKSVFGHLLDVKVMNIIPQLLHHLVIRQIRSEKEDELAFNIVGTHYTFSLKEYAATMGLKTKRVVEIKKKNLKKGSLDKYLENILAKINKEEKDPEKHAKSVRKKHVKIAFDSYHGKNDETMLKLAKLHIIENFLLGNQGKIMIKDEHVDILDVHWMFKDYHWGRISFKETIDSFRSATTKQGLNSYPLYGCPIALQIWASEIIAAVNIYVKRIGHLIPRIRNWASNEQPTWKTLQQNVFEEFDNEYYEFIITNDEFIESYMEEFRTPEFIEEEKNKQQKTAQIKPKDSASTTTISTRLLEQIIQENRETKQEVYLLKKLVLEIHNKIFGQEQVPVPATEQAGPSTTLVEEEEVENREEAEKEEQRKEKESTQTIDDSGAMQKNAEAAATVSDITEEKQKQEPKVKN</sequence>
<feature type="compositionally biased region" description="Basic and acidic residues" evidence="1">
    <location>
        <begin position="397"/>
        <end position="411"/>
    </location>
</feature>
<dbReference type="PANTHER" id="PTHR48449">
    <property type="entry name" value="DUF1985 DOMAIN-CONTAINING PROTEIN"/>
    <property type="match status" value="1"/>
</dbReference>
<dbReference type="Proteomes" id="UP000237000">
    <property type="component" value="Unassembled WGS sequence"/>
</dbReference>
<organism evidence="3 4">
    <name type="scientific">Trema orientale</name>
    <name type="common">Charcoal tree</name>
    <name type="synonym">Celtis orientalis</name>
    <dbReference type="NCBI Taxonomy" id="63057"/>
    <lineage>
        <taxon>Eukaryota</taxon>
        <taxon>Viridiplantae</taxon>
        <taxon>Streptophyta</taxon>
        <taxon>Embryophyta</taxon>
        <taxon>Tracheophyta</taxon>
        <taxon>Spermatophyta</taxon>
        <taxon>Magnoliopsida</taxon>
        <taxon>eudicotyledons</taxon>
        <taxon>Gunneridae</taxon>
        <taxon>Pentapetalae</taxon>
        <taxon>rosids</taxon>
        <taxon>fabids</taxon>
        <taxon>Rosales</taxon>
        <taxon>Cannabaceae</taxon>
        <taxon>Trema</taxon>
    </lineage>
</organism>
<proteinExistence type="predicted"/>
<dbReference type="PANTHER" id="PTHR48449:SF1">
    <property type="entry name" value="DUF1985 DOMAIN-CONTAINING PROTEIN"/>
    <property type="match status" value="1"/>
</dbReference>
<dbReference type="EMBL" id="JXTC01000076">
    <property type="protein sequence ID" value="PON91241.1"/>
    <property type="molecule type" value="Genomic_DNA"/>
</dbReference>
<evidence type="ECO:0000259" key="2">
    <source>
        <dbReference type="Pfam" id="PF09331"/>
    </source>
</evidence>
<dbReference type="AlphaFoldDB" id="A0A2P5F0E5"/>
<name>A0A2P5F0E5_TREOI</name>
<accession>A0A2P5F0E5</accession>
<keyword evidence="4" id="KW-1185">Reference proteome</keyword>
<feature type="region of interest" description="Disordered" evidence="1">
    <location>
        <begin position="375"/>
        <end position="447"/>
    </location>
</feature>
<evidence type="ECO:0000313" key="4">
    <source>
        <dbReference type="Proteomes" id="UP000237000"/>
    </source>
</evidence>
<evidence type="ECO:0000256" key="1">
    <source>
        <dbReference type="SAM" id="MobiDB-lite"/>
    </source>
</evidence>
<feature type="domain" description="DUF1985" evidence="2">
    <location>
        <begin position="66"/>
        <end position="213"/>
    </location>
</feature>
<dbReference type="OrthoDB" id="1930729at2759"/>
<dbReference type="InParanoid" id="A0A2P5F0E5"/>
<dbReference type="InterPro" id="IPR015410">
    <property type="entry name" value="DUF1985"/>
</dbReference>
<dbReference type="Pfam" id="PF09331">
    <property type="entry name" value="DUF1985"/>
    <property type="match status" value="1"/>
</dbReference>
<comment type="caution">
    <text evidence="3">The sequence shown here is derived from an EMBL/GenBank/DDBJ whole genome shotgun (WGS) entry which is preliminary data.</text>
</comment>